<accession>A0A7L9J059</accession>
<organism evidence="1 2">
    <name type="scientific">Janibacter indicus</name>
    <dbReference type="NCBI Taxonomy" id="857417"/>
    <lineage>
        <taxon>Bacteria</taxon>
        <taxon>Bacillati</taxon>
        <taxon>Actinomycetota</taxon>
        <taxon>Actinomycetes</taxon>
        <taxon>Micrococcales</taxon>
        <taxon>Intrasporangiaceae</taxon>
        <taxon>Janibacter</taxon>
    </lineage>
</organism>
<dbReference type="Proteomes" id="UP000593998">
    <property type="component" value="Chromosome"/>
</dbReference>
<dbReference type="Gene3D" id="3.40.50.300">
    <property type="entry name" value="P-loop containing nucleotide triphosphate hydrolases"/>
    <property type="match status" value="2"/>
</dbReference>
<dbReference type="EMBL" id="CP062789">
    <property type="protein sequence ID" value="QOK22355.1"/>
    <property type="molecule type" value="Genomic_DNA"/>
</dbReference>
<name>A0A7L9J059_9MICO</name>
<proteinExistence type="predicted"/>
<evidence type="ECO:0000313" key="2">
    <source>
        <dbReference type="Proteomes" id="UP000593998"/>
    </source>
</evidence>
<keyword evidence="1" id="KW-0067">ATP-binding</keyword>
<evidence type="ECO:0000313" key="1">
    <source>
        <dbReference type="EMBL" id="QOK22355.1"/>
    </source>
</evidence>
<gene>
    <name evidence="1" type="ORF">IGS73_14890</name>
</gene>
<reference evidence="1 2" key="1">
    <citation type="submission" date="2020-10" db="EMBL/GenBank/DDBJ databases">
        <title>Janibacter indicus TT2 genome sequence.</title>
        <authorList>
            <person name="Lee K."/>
            <person name="Ganzorig M."/>
        </authorList>
    </citation>
    <scope>NUCLEOTIDE SEQUENCE [LARGE SCALE GENOMIC DNA]</scope>
    <source>
        <strain evidence="1 2">TT2</strain>
    </source>
</reference>
<dbReference type="GO" id="GO:0005524">
    <property type="term" value="F:ATP binding"/>
    <property type="evidence" value="ECO:0007669"/>
    <property type="project" value="UniProtKB-KW"/>
</dbReference>
<protein>
    <submittedName>
        <fullName evidence="1">ATP-binding protein</fullName>
    </submittedName>
</protein>
<dbReference type="SUPFAM" id="SSF52540">
    <property type="entry name" value="P-loop containing nucleoside triphosphate hydrolases"/>
    <property type="match status" value="1"/>
</dbReference>
<dbReference type="RefSeq" id="WP_192910868.1">
    <property type="nucleotide sequence ID" value="NZ_CP062789.1"/>
</dbReference>
<dbReference type="InterPro" id="IPR027417">
    <property type="entry name" value="P-loop_NTPase"/>
</dbReference>
<dbReference type="AlphaFoldDB" id="A0A7L9J059"/>
<sequence>MRRRTGRDVTGLLQDFGHELPAKPVLAAPEKEPQLFRTQLGRGALRRGAGWAATMKPPVAGYRMTSDQAAVLWPWLAGPGLPPTGALIGMDNQSGGKFYADPVGWVRDNDIPVTNHNIFSMGKPGVGKSSTTKAFVLRMLCLRNYRAFIPGDPKDEYERLCRFLGVEPIAIGPGLGARINPLDFGPLITGWADLSAAEAHKRAQIMFGRWLTLLAGLVGSQRVGATPVPFGPNEQAVCQAALEQLTGWSEGATHLRVTTIPHLWAALDDPSTQLVATCRYETKQEFMDDTRLLRNALLQLVKGRLAGLFDTETTVDIDWQAPIQSLSLSRLDGLGDEAVGIALTCVNSWGRGMREMAAREDVRIIVRDEAWRQFRLGTEAIKSFDADLRFSRGKGNEGGDVQFAVMHKPSDLLSVGDQGSQASMIAKDLLELADVKILHGQKPSVASELDEMLGLGPVAKNLITGWAMQDKGRAVWSIGDRIHQVSTLLHPIERQLTWTQPVEEAS</sequence>
<keyword evidence="1" id="KW-0547">Nucleotide-binding</keyword>